<protein>
    <submittedName>
        <fullName evidence="2">Uncharacterized protein</fullName>
    </submittedName>
</protein>
<accession>A0A080M2X4</accession>
<reference evidence="2 3" key="1">
    <citation type="submission" date="2014-02" db="EMBL/GenBank/DDBJ databases">
        <title>Expanding our view of genomic diversity in Candidatus Accumulibacter clades.</title>
        <authorList>
            <person name="Skennerton C.T."/>
            <person name="Barr J.J."/>
            <person name="Slater F.R."/>
            <person name="Bond P.L."/>
            <person name="Tyson G.W."/>
        </authorList>
    </citation>
    <scope>NUCLEOTIDE SEQUENCE [LARGE SCALE GENOMIC DNA]</scope>
    <source>
        <strain evidence="3">BA-91</strain>
    </source>
</reference>
<evidence type="ECO:0000313" key="2">
    <source>
        <dbReference type="EMBL" id="KFB71534.1"/>
    </source>
</evidence>
<organism evidence="2 3">
    <name type="scientific">Candidatus Accumulibacter phosphatis</name>
    <dbReference type="NCBI Taxonomy" id="327160"/>
    <lineage>
        <taxon>Bacteria</taxon>
        <taxon>Pseudomonadati</taxon>
        <taxon>Pseudomonadota</taxon>
        <taxon>Betaproteobacteria</taxon>
        <taxon>Candidatus Accumulibacter</taxon>
    </lineage>
</organism>
<evidence type="ECO:0000313" key="3">
    <source>
        <dbReference type="Proteomes" id="UP000020077"/>
    </source>
</evidence>
<gene>
    <name evidence="2" type="ORF">AW09_003334</name>
</gene>
<dbReference type="AlphaFoldDB" id="A0A080M2X4"/>
<dbReference type="Proteomes" id="UP000020077">
    <property type="component" value="Unassembled WGS sequence"/>
</dbReference>
<feature type="region of interest" description="Disordered" evidence="1">
    <location>
        <begin position="1"/>
        <end position="29"/>
    </location>
</feature>
<comment type="caution">
    <text evidence="2">The sequence shown here is derived from an EMBL/GenBank/DDBJ whole genome shotgun (WGS) entry which is preliminary data.</text>
</comment>
<dbReference type="EMBL" id="JDVG02000531">
    <property type="protein sequence ID" value="KFB71534.1"/>
    <property type="molecule type" value="Genomic_DNA"/>
</dbReference>
<proteinExistence type="predicted"/>
<sequence length="122" mass="13829">MATRHHDTKGLLVDDSRDDPRLDERQGYDNHVKITPTQLRRQVYGEVLMQVQRHPGGAGMQGRNQARQQVGCNGIDDAKAQWPMQGILSLLDDLPESSSLLKHPFGLHRDLFANRRQTYISG</sequence>
<evidence type="ECO:0000256" key="1">
    <source>
        <dbReference type="SAM" id="MobiDB-lite"/>
    </source>
</evidence>
<name>A0A080M2X4_9PROT</name>